<dbReference type="Proteomes" id="UP000029549">
    <property type="component" value="Unassembled WGS sequence"/>
</dbReference>
<proteinExistence type="predicted"/>
<feature type="region of interest" description="Disordered" evidence="1">
    <location>
        <begin position="51"/>
        <end position="75"/>
    </location>
</feature>
<feature type="compositionally biased region" description="Basic and acidic residues" evidence="1">
    <location>
        <begin position="62"/>
        <end position="75"/>
    </location>
</feature>
<protein>
    <submittedName>
        <fullName evidence="2">Uncharacterized protein</fullName>
    </submittedName>
</protein>
<comment type="caution">
    <text evidence="2">The sequence shown here is derived from an EMBL/GenBank/DDBJ whole genome shotgun (WGS) entry which is preliminary data.</text>
</comment>
<evidence type="ECO:0000313" key="2">
    <source>
        <dbReference type="EMBL" id="KGH07250.1"/>
    </source>
</evidence>
<organism evidence="2 3">
    <name type="scientific">Comamonas thiooxydans</name>
    <dbReference type="NCBI Taxonomy" id="363952"/>
    <lineage>
        <taxon>Bacteria</taxon>
        <taxon>Pseudomonadati</taxon>
        <taxon>Pseudomonadota</taxon>
        <taxon>Betaproteobacteria</taxon>
        <taxon>Burkholderiales</taxon>
        <taxon>Comamonadaceae</taxon>
        <taxon>Comamonas</taxon>
    </lineage>
</organism>
<evidence type="ECO:0000313" key="3">
    <source>
        <dbReference type="Proteomes" id="UP000029549"/>
    </source>
</evidence>
<reference evidence="2 3" key="1">
    <citation type="submission" date="2013-09" db="EMBL/GenBank/DDBJ databases">
        <title>High correlation between genotypes and phenotypes of environmental bacteria Comamonas testosteroni strains.</title>
        <authorList>
            <person name="Liu L."/>
            <person name="Zhu W."/>
            <person name="Xia X."/>
            <person name="Xu B."/>
            <person name="Luo M."/>
            <person name="Wang G."/>
        </authorList>
    </citation>
    <scope>NUCLEOTIDE SEQUENCE [LARGE SCALE GENOMIC DNA]</scope>
    <source>
        <strain evidence="2 3">DF2</strain>
    </source>
</reference>
<keyword evidence="3" id="KW-1185">Reference proteome</keyword>
<sequence>MASFYSSDSAIYLIDSKPGQISGISSRTQACAPFKIGISNASLEGRILRLPVDGKPAPSNPMEDKTGARSVPDRAAQELRRPLASHAVNYNGVPIAVLTLAPTLPSQ</sequence>
<dbReference type="RefSeq" id="WP_052052966.1">
    <property type="nucleotide sequence ID" value="NZ_AWTM01000091.1"/>
</dbReference>
<name>A0A0E3CDC9_9BURK</name>
<gene>
    <name evidence="2" type="ORF">P608_21095</name>
</gene>
<accession>A0A0E3CDC9</accession>
<dbReference type="AlphaFoldDB" id="A0A0E3CDC9"/>
<evidence type="ECO:0000256" key="1">
    <source>
        <dbReference type="SAM" id="MobiDB-lite"/>
    </source>
</evidence>
<dbReference type="EMBL" id="AWTP01000134">
    <property type="protein sequence ID" value="KGH07250.1"/>
    <property type="molecule type" value="Genomic_DNA"/>
</dbReference>